<evidence type="ECO:0000313" key="1">
    <source>
        <dbReference type="EMBL" id="HCW92303.1"/>
    </source>
</evidence>
<dbReference type="GO" id="GO:0016746">
    <property type="term" value="F:acyltransferase activity"/>
    <property type="evidence" value="ECO:0007669"/>
    <property type="project" value="InterPro"/>
</dbReference>
<organism evidence="1 2">
    <name type="scientific">Flexistipes sinusarabici</name>
    <dbReference type="NCBI Taxonomy" id="2352"/>
    <lineage>
        <taxon>Bacteria</taxon>
        <taxon>Pseudomonadati</taxon>
        <taxon>Deferribacterota</taxon>
        <taxon>Deferribacteres</taxon>
        <taxon>Deferribacterales</taxon>
        <taxon>Flexistipitaceae</taxon>
        <taxon>Flexistipes</taxon>
    </lineage>
</organism>
<proteinExistence type="predicted"/>
<dbReference type="InterPro" id="IPR016039">
    <property type="entry name" value="Thiolase-like"/>
</dbReference>
<dbReference type="Proteomes" id="UP000262325">
    <property type="component" value="Unassembled WGS sequence"/>
</dbReference>
<reference evidence="1 2" key="1">
    <citation type="journal article" date="2018" name="Nat. Biotechnol.">
        <title>A standardized bacterial taxonomy based on genome phylogeny substantially revises the tree of life.</title>
        <authorList>
            <person name="Parks D.H."/>
            <person name="Chuvochina M."/>
            <person name="Waite D.W."/>
            <person name="Rinke C."/>
            <person name="Skarshewski A."/>
            <person name="Chaumeil P.A."/>
            <person name="Hugenholtz P."/>
        </authorList>
    </citation>
    <scope>NUCLEOTIDE SEQUENCE [LARGE SCALE GENOMIC DNA]</scope>
    <source>
        <strain evidence="1">UBA8672</strain>
    </source>
</reference>
<accession>A0A3D5Q999</accession>
<name>A0A3D5Q999_FLESI</name>
<feature type="non-terminal residue" evidence="1">
    <location>
        <position position="90"/>
    </location>
</feature>
<dbReference type="AlphaFoldDB" id="A0A3D5Q999"/>
<sequence length="90" mass="9919">MTLFGGRTILKIMKRVFIRDVSLSDFGKLKTSLIGIIQETFEKLNMDSDDVDGVFIGLMNPEGFTGVGNIASYITDKLGIYGKPAVRIET</sequence>
<evidence type="ECO:0000313" key="2">
    <source>
        <dbReference type="Proteomes" id="UP000262325"/>
    </source>
</evidence>
<protein>
    <submittedName>
        <fullName evidence="1">Thiolase</fullName>
    </submittedName>
</protein>
<gene>
    <name evidence="1" type="ORF">DHM44_01330</name>
</gene>
<dbReference type="EMBL" id="DPPF01000027">
    <property type="protein sequence ID" value="HCW92303.1"/>
    <property type="molecule type" value="Genomic_DNA"/>
</dbReference>
<dbReference type="SUPFAM" id="SSF53901">
    <property type="entry name" value="Thiolase-like"/>
    <property type="match status" value="1"/>
</dbReference>
<comment type="caution">
    <text evidence="1">The sequence shown here is derived from an EMBL/GenBank/DDBJ whole genome shotgun (WGS) entry which is preliminary data.</text>
</comment>